<keyword evidence="1" id="KW-1133">Transmembrane helix</keyword>
<dbReference type="Pfam" id="PF04397">
    <property type="entry name" value="LytTR"/>
    <property type="match status" value="1"/>
</dbReference>
<name>A0A2T0WF67_9RHOB</name>
<evidence type="ECO:0000313" key="3">
    <source>
        <dbReference type="EMBL" id="PRY85363.1"/>
    </source>
</evidence>
<dbReference type="SMART" id="SM00850">
    <property type="entry name" value="LytTR"/>
    <property type="match status" value="1"/>
</dbReference>
<evidence type="ECO:0000259" key="2">
    <source>
        <dbReference type="PROSITE" id="PS50930"/>
    </source>
</evidence>
<feature type="transmembrane region" description="Helical" evidence="1">
    <location>
        <begin position="12"/>
        <end position="33"/>
    </location>
</feature>
<protein>
    <submittedName>
        <fullName evidence="3">LytTr DNA-binding domain-containing protein</fullName>
    </submittedName>
</protein>
<dbReference type="GO" id="GO:0003677">
    <property type="term" value="F:DNA binding"/>
    <property type="evidence" value="ECO:0007669"/>
    <property type="project" value="UniProtKB-KW"/>
</dbReference>
<dbReference type="AlphaFoldDB" id="A0A2T0WF67"/>
<evidence type="ECO:0000256" key="1">
    <source>
        <dbReference type="SAM" id="Phobius"/>
    </source>
</evidence>
<comment type="caution">
    <text evidence="3">The sequence shown here is derived from an EMBL/GenBank/DDBJ whole genome shotgun (WGS) entry which is preliminary data.</text>
</comment>
<keyword evidence="1" id="KW-0472">Membrane</keyword>
<dbReference type="EMBL" id="PVTQ01000016">
    <property type="protein sequence ID" value="PRY85363.1"/>
    <property type="molecule type" value="Genomic_DNA"/>
</dbReference>
<accession>A0A2T0WF67</accession>
<keyword evidence="1" id="KW-0812">Transmembrane</keyword>
<keyword evidence="4" id="KW-1185">Reference proteome</keyword>
<dbReference type="InterPro" id="IPR007492">
    <property type="entry name" value="LytTR_DNA-bd_dom"/>
</dbReference>
<gene>
    <name evidence="3" type="ORF">CLV74_11617</name>
</gene>
<sequence length="245" mass="27694">MKAWLTHPVLPIALVLAPVIFTVIGPFYSYSYYNAAERLVLWSLVIWSMTLVGIANRIAVDRIFEGWNYWLRSIISAAILGLIATPVLRFVMLWLLGVSVSHYPSNLEVFATCALSSFSVAALRRLLRQAPPLPETDPTPEAPMLKRLQVDRLEQVIRITSRDHYVDVYTDEGVESFLMRLTDAAREMGEGYGMFTHRSHWVMKSAVLGSRREGSKIFLVMNDGSEVPVSRTYRQDVEDAGLLTD</sequence>
<feature type="transmembrane region" description="Helical" evidence="1">
    <location>
        <begin position="39"/>
        <end position="58"/>
    </location>
</feature>
<evidence type="ECO:0000313" key="4">
    <source>
        <dbReference type="Proteomes" id="UP000238392"/>
    </source>
</evidence>
<dbReference type="Gene3D" id="2.40.50.1020">
    <property type="entry name" value="LytTr DNA-binding domain"/>
    <property type="match status" value="1"/>
</dbReference>
<keyword evidence="3" id="KW-0238">DNA-binding</keyword>
<dbReference type="RefSeq" id="WP_106267565.1">
    <property type="nucleotide sequence ID" value="NZ_PVTQ01000016.1"/>
</dbReference>
<dbReference type="Proteomes" id="UP000238392">
    <property type="component" value="Unassembled WGS sequence"/>
</dbReference>
<reference evidence="3 4" key="1">
    <citation type="submission" date="2018-03" db="EMBL/GenBank/DDBJ databases">
        <title>Genomic Encyclopedia of Archaeal and Bacterial Type Strains, Phase II (KMG-II): from individual species to whole genera.</title>
        <authorList>
            <person name="Goeker M."/>
        </authorList>
    </citation>
    <scope>NUCLEOTIDE SEQUENCE [LARGE SCALE GENOMIC DNA]</scope>
    <source>
        <strain evidence="3 4">DSM 100212</strain>
    </source>
</reference>
<dbReference type="PROSITE" id="PS50930">
    <property type="entry name" value="HTH_LYTTR"/>
    <property type="match status" value="1"/>
</dbReference>
<feature type="domain" description="HTH LytTR-type" evidence="2">
    <location>
        <begin position="156"/>
        <end position="243"/>
    </location>
</feature>
<organism evidence="3 4">
    <name type="scientific">Donghicola tyrosinivorans</name>
    <dbReference type="NCBI Taxonomy" id="1652492"/>
    <lineage>
        <taxon>Bacteria</taxon>
        <taxon>Pseudomonadati</taxon>
        <taxon>Pseudomonadota</taxon>
        <taxon>Alphaproteobacteria</taxon>
        <taxon>Rhodobacterales</taxon>
        <taxon>Roseobacteraceae</taxon>
        <taxon>Donghicola</taxon>
    </lineage>
</organism>
<feature type="transmembrane region" description="Helical" evidence="1">
    <location>
        <begin position="70"/>
        <end position="97"/>
    </location>
</feature>
<proteinExistence type="predicted"/>
<dbReference type="OrthoDB" id="7028951at2"/>